<dbReference type="GO" id="GO:0016811">
    <property type="term" value="F:hydrolase activity, acting on carbon-nitrogen (but not peptide) bonds, in linear amides"/>
    <property type="evidence" value="ECO:0007669"/>
    <property type="project" value="TreeGrafter"/>
</dbReference>
<evidence type="ECO:0000313" key="2">
    <source>
        <dbReference type="Proteomes" id="UP000009234"/>
    </source>
</evidence>
<dbReference type="GO" id="GO:0019213">
    <property type="term" value="F:deacetylase activity"/>
    <property type="evidence" value="ECO:0007669"/>
    <property type="project" value="InterPro"/>
</dbReference>
<dbReference type="STRING" id="696281.Desru_1343"/>
<protein>
    <submittedName>
        <fullName evidence="1">LmbE family protein</fullName>
    </submittedName>
</protein>
<dbReference type="Proteomes" id="UP000009234">
    <property type="component" value="Chromosome"/>
</dbReference>
<dbReference type="RefSeq" id="WP_013841387.1">
    <property type="nucleotide sequence ID" value="NC_015589.1"/>
</dbReference>
<gene>
    <name evidence="1" type="ordered locus">Desru_1343</name>
</gene>
<dbReference type="GO" id="GO:0071793">
    <property type="term" value="P:bacillithiol biosynthetic process"/>
    <property type="evidence" value="ECO:0007669"/>
    <property type="project" value="InterPro"/>
</dbReference>
<dbReference type="InterPro" id="IPR023842">
    <property type="entry name" value="Bacillithiol_biosynth_BshB1"/>
</dbReference>
<accession>F6DPN9</accession>
<name>F6DPN9_DESRL</name>
<dbReference type="HOGENOM" id="CLU_049311_3_1_9"/>
<dbReference type="PANTHER" id="PTHR12993:SF30">
    <property type="entry name" value="N-ACETYL-ALPHA-D-GLUCOSAMINYL L-MALATE DEACETYLASE 1"/>
    <property type="match status" value="1"/>
</dbReference>
<dbReference type="eggNOG" id="COG2120">
    <property type="taxonomic scope" value="Bacteria"/>
</dbReference>
<organism evidence="1 2">
    <name type="scientific">Desulforamulus ruminis (strain ATCC 23193 / DSM 2154 / NCIMB 8452 / DL)</name>
    <name type="common">Desulfotomaculum ruminis</name>
    <dbReference type="NCBI Taxonomy" id="696281"/>
    <lineage>
        <taxon>Bacteria</taxon>
        <taxon>Bacillati</taxon>
        <taxon>Bacillota</taxon>
        <taxon>Clostridia</taxon>
        <taxon>Eubacteriales</taxon>
        <taxon>Peptococcaceae</taxon>
        <taxon>Desulforamulus</taxon>
    </lineage>
</organism>
<evidence type="ECO:0000313" key="1">
    <source>
        <dbReference type="EMBL" id="AEG59616.1"/>
    </source>
</evidence>
<dbReference type="AlphaFoldDB" id="F6DPN9"/>
<dbReference type="Pfam" id="PF02585">
    <property type="entry name" value="PIG-L"/>
    <property type="match status" value="1"/>
</dbReference>
<reference evidence="2" key="1">
    <citation type="submission" date="2011-05" db="EMBL/GenBank/DDBJ databases">
        <title>Complete sequence of Desulfotomaculum ruminis DSM 2154.</title>
        <authorList>
            <person name="Lucas S."/>
            <person name="Copeland A."/>
            <person name="Lapidus A."/>
            <person name="Cheng J.-F."/>
            <person name="Goodwin L."/>
            <person name="Pitluck S."/>
            <person name="Lu M."/>
            <person name="Detter J.C."/>
            <person name="Han C."/>
            <person name="Tapia R."/>
            <person name="Land M."/>
            <person name="Hauser L."/>
            <person name="Kyrpides N."/>
            <person name="Ivanova N."/>
            <person name="Mikhailova N."/>
            <person name="Pagani I."/>
            <person name="Stams A.J.M."/>
            <person name="Plugge C.M."/>
            <person name="Muyzer G."/>
            <person name="Kuever J."/>
            <person name="Parshina S.N."/>
            <person name="Ivanova A.E."/>
            <person name="Nazina T.N."/>
            <person name="Brambilla E."/>
            <person name="Spring S."/>
            <person name="Klenk H.-P."/>
            <person name="Woyke T."/>
        </authorList>
    </citation>
    <scope>NUCLEOTIDE SEQUENCE [LARGE SCALE GENOMIC DNA]</scope>
    <source>
        <strain evidence="2">ATCC 23193 / DSM 2154 / NCIB 8452 / DL</strain>
    </source>
</reference>
<dbReference type="OrthoDB" id="9815144at2"/>
<dbReference type="SUPFAM" id="SSF102588">
    <property type="entry name" value="LmbE-like"/>
    <property type="match status" value="1"/>
</dbReference>
<dbReference type="KEGG" id="dru:Desru_1343"/>
<dbReference type="InterPro" id="IPR003737">
    <property type="entry name" value="GlcNAc_PI_deacetylase-related"/>
</dbReference>
<proteinExistence type="predicted"/>
<dbReference type="NCBIfam" id="TIGR04001">
    <property type="entry name" value="thiol_BshB1"/>
    <property type="match status" value="1"/>
</dbReference>
<dbReference type="EMBL" id="CP002780">
    <property type="protein sequence ID" value="AEG59616.1"/>
    <property type="molecule type" value="Genomic_DNA"/>
</dbReference>
<dbReference type="InterPro" id="IPR024078">
    <property type="entry name" value="LmbE-like_dom_sf"/>
</dbReference>
<dbReference type="Gene3D" id="3.40.50.10320">
    <property type="entry name" value="LmbE-like"/>
    <property type="match status" value="1"/>
</dbReference>
<reference evidence="1 2" key="2">
    <citation type="journal article" date="2012" name="Stand. Genomic Sci.">
        <title>Complete genome sequence of the sulfate-reducing firmicute Desulfotomaculum ruminis type strain (DL(T)).</title>
        <authorList>
            <person name="Spring S."/>
            <person name="Visser M."/>
            <person name="Lu M."/>
            <person name="Copeland A."/>
            <person name="Lapidus A."/>
            <person name="Lucas S."/>
            <person name="Cheng J.F."/>
            <person name="Han C."/>
            <person name="Tapia R."/>
            <person name="Goodwin L.A."/>
            <person name="Pitluck S."/>
            <person name="Ivanova N."/>
            <person name="Land M."/>
            <person name="Hauser L."/>
            <person name="Larimer F."/>
            <person name="Rohde M."/>
            <person name="Goker M."/>
            <person name="Detter J.C."/>
            <person name="Kyrpides N.C."/>
            <person name="Woyke T."/>
            <person name="Schaap P.J."/>
            <person name="Plugge C.M."/>
            <person name="Muyzer G."/>
            <person name="Kuever J."/>
            <person name="Pereira I.A."/>
            <person name="Parshina S.N."/>
            <person name="Bernier-Latmani R."/>
            <person name="Stams A.J."/>
            <person name="Klenk H.P."/>
        </authorList>
    </citation>
    <scope>NUCLEOTIDE SEQUENCE [LARGE SCALE GENOMIC DNA]</scope>
    <source>
        <strain evidence="2">ATCC 23193 / DSM 2154 / NCIB 8452 / DL</strain>
    </source>
</reference>
<keyword evidence="2" id="KW-1185">Reference proteome</keyword>
<dbReference type="PANTHER" id="PTHR12993">
    <property type="entry name" value="N-ACETYLGLUCOSAMINYL-PHOSPHATIDYLINOSITOL DE-N-ACETYLASE-RELATED"/>
    <property type="match status" value="1"/>
</dbReference>
<sequence length="239" mass="26047">MDKVDVLAVGAHPDDVEVGAGGVLAKMIRLGAAAGIVDLTAGEMASNGTVAERRRESVEAADHLGLSWRKCLGLPDRGIEVNQENVAALVELIREARPQLVLCPYWEDRHPDHVQACRLVQEACFDAGLSQRTTSFPPFRPQAVWHYFLSRSPEPKFIVDISEVYEIKKAALLAHDSQFGAGRKRTGTFLNSGAGNLPALIESRDRYYGALIGAHYGEGFTLGTPLAVYNPLALLEVRN</sequence>